<keyword evidence="4" id="KW-1185">Reference proteome</keyword>
<reference evidence="4" key="1">
    <citation type="submission" date="2017-09" db="EMBL/GenBank/DDBJ databases">
        <title>FDA dAtabase for Regulatory Grade micrObial Sequences (FDA-ARGOS): Supporting development and validation of Infectious Disease Dx tests.</title>
        <authorList>
            <person name="Minogue T."/>
            <person name="Wolcott M."/>
            <person name="Wasieloski L."/>
            <person name="Aguilar W."/>
            <person name="Moore D."/>
            <person name="Tallon L."/>
            <person name="Sadzewicz L."/>
            <person name="Ott S."/>
            <person name="Zhao X."/>
            <person name="Nagaraj S."/>
            <person name="Vavikolanu K."/>
            <person name="Aluvathingal J."/>
            <person name="Nadendla S."/>
            <person name="Sichtig H."/>
        </authorList>
    </citation>
    <scope>NUCLEOTIDE SEQUENCE [LARGE SCALE GENOMIC DNA]</scope>
    <source>
        <strain evidence="4">FDAARGOS_387</strain>
    </source>
</reference>
<sequence length="119" mass="13006">MKNLPLAALSLLLLSSCVQQTTATETSFDTPLQVALKSMEPGFSEATNFTISQKAAVESPTTAQIEIVQTHVLDDSIQSIMTVFSLSKNNQRWTIDHQSVLQQCRPGRGHTDFSPAPCQ</sequence>
<feature type="chain" id="PRO_5044065411" evidence="1">
    <location>
        <begin position="24"/>
        <end position="119"/>
    </location>
</feature>
<dbReference type="PROSITE" id="PS51257">
    <property type="entry name" value="PROKAR_LIPOPROTEIN"/>
    <property type="match status" value="1"/>
</dbReference>
<proteinExistence type="predicted"/>
<evidence type="ECO:0000313" key="2">
    <source>
        <dbReference type="EMBL" id="PHI30187.1"/>
    </source>
</evidence>
<organism evidence="2 4">
    <name type="scientific">Budvicia aquatica</name>
    <dbReference type="NCBI Taxonomy" id="82979"/>
    <lineage>
        <taxon>Bacteria</taxon>
        <taxon>Pseudomonadati</taxon>
        <taxon>Pseudomonadota</taxon>
        <taxon>Gammaproteobacteria</taxon>
        <taxon>Enterobacterales</taxon>
        <taxon>Budviciaceae</taxon>
        <taxon>Budvicia</taxon>
    </lineage>
</organism>
<keyword evidence="1" id="KW-0732">Signal</keyword>
<evidence type="ECO:0000256" key="1">
    <source>
        <dbReference type="SAM" id="SignalP"/>
    </source>
</evidence>
<dbReference type="OrthoDB" id="7016941at2"/>
<evidence type="ECO:0000313" key="5">
    <source>
        <dbReference type="Proteomes" id="UP000373449"/>
    </source>
</evidence>
<dbReference type="EMBL" id="PDDX01000001">
    <property type="protein sequence ID" value="PHI30187.1"/>
    <property type="molecule type" value="Genomic_DNA"/>
</dbReference>
<dbReference type="Proteomes" id="UP000224974">
    <property type="component" value="Unassembled WGS sequence"/>
</dbReference>
<dbReference type="Proteomes" id="UP000373449">
    <property type="component" value="Unassembled WGS sequence"/>
</dbReference>
<protein>
    <submittedName>
        <fullName evidence="2">Uncharacterized protein</fullName>
    </submittedName>
</protein>
<gene>
    <name evidence="2" type="ORF">CRN84_12980</name>
    <name evidence="3" type="ORF">NCTC12282_03690</name>
</gene>
<reference evidence="3 5" key="3">
    <citation type="submission" date="2019-03" db="EMBL/GenBank/DDBJ databases">
        <authorList>
            <consortium name="Pathogen Informatics"/>
        </authorList>
    </citation>
    <scope>NUCLEOTIDE SEQUENCE [LARGE SCALE GENOMIC DNA]</scope>
    <source>
        <strain evidence="3 5">NCTC12282</strain>
    </source>
</reference>
<evidence type="ECO:0000313" key="3">
    <source>
        <dbReference type="EMBL" id="VFS49226.1"/>
    </source>
</evidence>
<evidence type="ECO:0000313" key="4">
    <source>
        <dbReference type="Proteomes" id="UP000224974"/>
    </source>
</evidence>
<feature type="signal peptide" evidence="1">
    <location>
        <begin position="1"/>
        <end position="23"/>
    </location>
</feature>
<reference evidence="2" key="2">
    <citation type="submission" date="2017-09" db="EMBL/GenBank/DDBJ databases">
        <title>FDA dAtabase for Regulatory Grade micrObial Sequences (FDA-ARGOS): Supporting development and validation of Infectious Disease Dx tests.</title>
        <authorList>
            <person name="Minogue T."/>
            <person name="Wolcott M."/>
            <person name="Wasieloski L."/>
            <person name="Aguilar W."/>
            <person name="Moore D."/>
            <person name="Tallon L.J."/>
            <person name="Sadzewicz L."/>
            <person name="Ott S."/>
            <person name="Zhao X."/>
            <person name="Nagaraj S."/>
            <person name="Vavikolanu K."/>
            <person name="Aluvathingal J."/>
            <person name="Nadendla S."/>
            <person name="Sichtig H."/>
        </authorList>
    </citation>
    <scope>NUCLEOTIDE SEQUENCE</scope>
    <source>
        <strain evidence="2">FDAARGOS_387</strain>
    </source>
</reference>
<dbReference type="EMBL" id="CAADJA010000002">
    <property type="protein sequence ID" value="VFS49226.1"/>
    <property type="molecule type" value="Genomic_DNA"/>
</dbReference>
<dbReference type="RefSeq" id="WP_029096134.1">
    <property type="nucleotide sequence ID" value="NZ_CAADJA010000002.1"/>
</dbReference>
<name>A0A2C6DLU7_9GAMM</name>
<dbReference type="AlphaFoldDB" id="A0A2C6DLU7"/>
<accession>A0A2C6DLU7</accession>